<comment type="caution">
    <text evidence="2">The sequence shown here is derived from an EMBL/GenBank/DDBJ whole genome shotgun (WGS) entry which is preliminary data.</text>
</comment>
<dbReference type="AlphaFoldDB" id="A0A370KGD1"/>
<name>A0A370KGD1_9HYPH</name>
<dbReference type="Proteomes" id="UP000254939">
    <property type="component" value="Unassembled WGS sequence"/>
</dbReference>
<feature type="region of interest" description="Disordered" evidence="1">
    <location>
        <begin position="47"/>
        <end position="69"/>
    </location>
</feature>
<reference evidence="2 3" key="1">
    <citation type="submission" date="2017-03" db="EMBL/GenBank/DDBJ databases">
        <title>Genome analysis of Rhizobial strains effectives or ineffectives for nitrogen fixation isolated from bean seeds.</title>
        <authorList>
            <person name="Peralta H."/>
            <person name="Aguilar-Vera A."/>
            <person name="Mora Y."/>
            <person name="Vargas-Lagunas C."/>
            <person name="Girard L."/>
            <person name="Mora J."/>
        </authorList>
    </citation>
    <scope>NUCLEOTIDE SEQUENCE [LARGE SCALE GENOMIC DNA]</scope>
    <source>
        <strain evidence="2 3">CCGM3</strain>
    </source>
</reference>
<proteinExistence type="predicted"/>
<dbReference type="EMBL" id="NAAC01000041">
    <property type="protein sequence ID" value="RDJ03839.1"/>
    <property type="molecule type" value="Genomic_DNA"/>
</dbReference>
<organism evidence="2 3">
    <name type="scientific">Rhizobium grahamii</name>
    <dbReference type="NCBI Taxonomy" id="1120045"/>
    <lineage>
        <taxon>Bacteria</taxon>
        <taxon>Pseudomonadati</taxon>
        <taxon>Pseudomonadota</taxon>
        <taxon>Alphaproteobacteria</taxon>
        <taxon>Hyphomicrobiales</taxon>
        <taxon>Rhizobiaceae</taxon>
        <taxon>Rhizobium/Agrobacterium group</taxon>
        <taxon>Rhizobium</taxon>
    </lineage>
</organism>
<evidence type="ECO:0000256" key="1">
    <source>
        <dbReference type="SAM" id="MobiDB-lite"/>
    </source>
</evidence>
<gene>
    <name evidence="2" type="ORF">B5K06_28375</name>
</gene>
<protein>
    <submittedName>
        <fullName evidence="2">Uncharacterized protein</fullName>
    </submittedName>
</protein>
<evidence type="ECO:0000313" key="2">
    <source>
        <dbReference type="EMBL" id="RDJ03839.1"/>
    </source>
</evidence>
<evidence type="ECO:0000313" key="3">
    <source>
        <dbReference type="Proteomes" id="UP000254939"/>
    </source>
</evidence>
<sequence length="69" mass="7335">MTAAAPSVIEKIAVDHGIRPPLTLRNRFRKGVGQSEDLCRSRGDLKQHIAGSKPGSRGGSKIAKTKGNI</sequence>
<accession>A0A370KGD1</accession>